<name>A0ABZ1CPA3_9PROT</name>
<keyword evidence="9" id="KW-1185">Reference proteome</keyword>
<dbReference type="InterPro" id="IPR051539">
    <property type="entry name" value="T4SS-coupling_protein"/>
</dbReference>
<accession>A0ABZ1CPA3</accession>
<dbReference type="Proteomes" id="UP001334732">
    <property type="component" value="Chromosome"/>
</dbReference>
<dbReference type="Pfam" id="PF02534">
    <property type="entry name" value="T4SS-DNA_transf"/>
    <property type="match status" value="1"/>
</dbReference>
<keyword evidence="5 7" id="KW-1133">Transmembrane helix</keyword>
<dbReference type="InterPro" id="IPR003688">
    <property type="entry name" value="TraG/VirD4"/>
</dbReference>
<evidence type="ECO:0000256" key="2">
    <source>
        <dbReference type="ARBA" id="ARBA00008806"/>
    </source>
</evidence>
<dbReference type="InterPro" id="IPR027417">
    <property type="entry name" value="P-loop_NTPase"/>
</dbReference>
<comment type="subcellular location">
    <subcellularLocation>
        <location evidence="1">Cell membrane</location>
        <topology evidence="1">Multi-pass membrane protein</topology>
    </subcellularLocation>
</comment>
<dbReference type="RefSeq" id="WP_296767738.1">
    <property type="nucleotide sequence ID" value="NZ_CP141769.1"/>
</dbReference>
<sequence length="663" mass="72987">MQGTSVLFGQILAVFGIVIAGTWGATQWTAAQLGYQLRLGAPWFDLLGTPVYHPWRLFEWWYFFDAYAPDIFLRGGAIAACSGFAGAIAAIAMSVWRARQSKLVTTYGSARWALPAEIQRSGLTEPVGVFLGRKDGDYLRHEGPEHVMAFAPTRSGKGVGLVIPTLLSWPGSTVIHDIKGENWNLTAGWRSRFSHCLLFNPTDAKSAAYNPLLEVRRGMHEVRDVQNIADILVDPEGALERRNHWEKTSHALLVGAILHVLYASEDKTLRGVANFLSDPASPFELTLHRMMTTTHLGDAPHPVVASAAREVLNKSDNERSGVLSTAMSFLGLYRDPTVAEVTSRCDWRIADLIDADHPVSLYLVVPPSDISRTKPLIRLILNQIGRRLTESLDGSDGIARRHTLLLMLDEFPALGRLDFFESALAFMAGYGLRAFLIAQSLNQIDKAYGQNHSILDNCHVRITFATNDERTAKRISEALGTATELRAQRNYAGHRLAPWLGHLMVSRQETARPLLTPGEVMQLPPDDEVVMVSGHPPIKAQKIRYYLDANFKTRIQAPPQLALGHYADGPAPRSDDWSGRAIPDAPIPGLIFPAHGEAIDDGGHQQQPELAEVSVTPEPEHAADDLILLDDDDLPLPLPAQLDPRLQRTARLAALDPDDGIAL</sequence>
<protein>
    <submittedName>
        <fullName evidence="8">Conjugal transfer protein TraG</fullName>
    </submittedName>
</protein>
<dbReference type="NCBIfam" id="NF010450">
    <property type="entry name" value="PRK13876.1"/>
    <property type="match status" value="1"/>
</dbReference>
<evidence type="ECO:0000313" key="9">
    <source>
        <dbReference type="Proteomes" id="UP001334732"/>
    </source>
</evidence>
<keyword evidence="3" id="KW-1003">Cell membrane</keyword>
<dbReference type="CDD" id="cd01127">
    <property type="entry name" value="TrwB_TraG_TraD_VirD4"/>
    <property type="match status" value="1"/>
</dbReference>
<proteinExistence type="inferred from homology"/>
<evidence type="ECO:0000256" key="7">
    <source>
        <dbReference type="SAM" id="Phobius"/>
    </source>
</evidence>
<dbReference type="SUPFAM" id="SSF52540">
    <property type="entry name" value="P-loop containing nucleoside triphosphate hydrolases"/>
    <property type="match status" value="1"/>
</dbReference>
<dbReference type="PANTHER" id="PTHR37937:SF1">
    <property type="entry name" value="CONJUGATIVE TRANSFER: DNA TRANSPORT"/>
    <property type="match status" value="1"/>
</dbReference>
<evidence type="ECO:0000313" key="8">
    <source>
        <dbReference type="EMBL" id="WRS40720.1"/>
    </source>
</evidence>
<dbReference type="Gene3D" id="3.40.50.300">
    <property type="entry name" value="P-loop containing nucleotide triphosphate hydrolases"/>
    <property type="match status" value="1"/>
</dbReference>
<feature type="transmembrane region" description="Helical" evidence="7">
    <location>
        <begin position="6"/>
        <end position="25"/>
    </location>
</feature>
<gene>
    <name evidence="8" type="ORF">VA613_09425</name>
</gene>
<evidence type="ECO:0000256" key="4">
    <source>
        <dbReference type="ARBA" id="ARBA00022692"/>
    </source>
</evidence>
<comment type="similarity">
    <text evidence="2">Belongs to the VirD4/TraG family.</text>
</comment>
<keyword evidence="4 7" id="KW-0812">Transmembrane</keyword>
<dbReference type="PANTHER" id="PTHR37937">
    <property type="entry name" value="CONJUGATIVE TRANSFER: DNA TRANSPORT"/>
    <property type="match status" value="1"/>
</dbReference>
<feature type="transmembrane region" description="Helical" evidence="7">
    <location>
        <begin position="75"/>
        <end position="96"/>
    </location>
</feature>
<reference evidence="8 9" key="1">
    <citation type="submission" date="2023-12" db="EMBL/GenBank/DDBJ databases">
        <title>Thiobacillus sedimentum sp. nov., a chemolithoautotrophic sulfur-oxidizing bacterium isolated from freshwater sediment.</title>
        <authorList>
            <person name="Luo J."/>
            <person name="Dai C."/>
        </authorList>
    </citation>
    <scope>NUCLEOTIDE SEQUENCE [LARGE SCALE GENOMIC DNA]</scope>
    <source>
        <strain evidence="8 9">SCUT-2</strain>
    </source>
</reference>
<organism evidence="8 9">
    <name type="scientific">Thiobacillus sedimenti</name>
    <dbReference type="NCBI Taxonomy" id="3110231"/>
    <lineage>
        <taxon>Bacteria</taxon>
        <taxon>Pseudomonadati</taxon>
        <taxon>Pseudomonadota</taxon>
        <taxon>Betaproteobacteria</taxon>
        <taxon>Nitrosomonadales</taxon>
        <taxon>Thiobacillaceae</taxon>
        <taxon>Thiobacillus</taxon>
    </lineage>
</organism>
<keyword evidence="6 7" id="KW-0472">Membrane</keyword>
<feature type="transmembrane region" description="Helical" evidence="7">
    <location>
        <begin position="37"/>
        <end position="55"/>
    </location>
</feature>
<evidence type="ECO:0000256" key="1">
    <source>
        <dbReference type="ARBA" id="ARBA00004651"/>
    </source>
</evidence>
<evidence type="ECO:0000256" key="3">
    <source>
        <dbReference type="ARBA" id="ARBA00022475"/>
    </source>
</evidence>
<dbReference type="EMBL" id="CP141769">
    <property type="protein sequence ID" value="WRS40720.1"/>
    <property type="molecule type" value="Genomic_DNA"/>
</dbReference>
<evidence type="ECO:0000256" key="6">
    <source>
        <dbReference type="ARBA" id="ARBA00023136"/>
    </source>
</evidence>
<evidence type="ECO:0000256" key="5">
    <source>
        <dbReference type="ARBA" id="ARBA00022989"/>
    </source>
</evidence>